<reference evidence="1" key="1">
    <citation type="submission" date="2018-05" db="EMBL/GenBank/DDBJ databases">
        <authorList>
            <person name="Lanie J.A."/>
            <person name="Ng W.-L."/>
            <person name="Kazmierczak K.M."/>
            <person name="Andrzejewski T.M."/>
            <person name="Davidsen T.M."/>
            <person name="Wayne K.J."/>
            <person name="Tettelin H."/>
            <person name="Glass J.I."/>
            <person name="Rusch D."/>
            <person name="Podicherti R."/>
            <person name="Tsui H.-C.T."/>
            <person name="Winkler M.E."/>
        </authorList>
    </citation>
    <scope>NUCLEOTIDE SEQUENCE</scope>
</reference>
<dbReference type="Pfam" id="PF13489">
    <property type="entry name" value="Methyltransf_23"/>
    <property type="match status" value="1"/>
</dbReference>
<dbReference type="InterPro" id="IPR029063">
    <property type="entry name" value="SAM-dependent_MTases_sf"/>
</dbReference>
<evidence type="ECO:0000313" key="1">
    <source>
        <dbReference type="EMBL" id="SVC92976.1"/>
    </source>
</evidence>
<accession>A0A382R5K2</accession>
<evidence type="ECO:0008006" key="2">
    <source>
        <dbReference type="Google" id="ProtNLM"/>
    </source>
</evidence>
<sequence>IDAEHHLCQCTECGFIFDSPRPTFAEIQRFYSEEDQYDAWLAQEASRDTLWRRRLKRVLKYRQAGDLLDVGTGIGQFLSHAQRHFRVEGTEVSDNAISIAKSRYGFDIHQGQIEEIQFDKQFDVVTAFHVLEHVPDPSAFIARCRDLLKPGGILIIAIPNEIHSKVRQGVRAVLKVAGIGKFKNYGKHTLPKISLEGTLTEIHLSHFTQKTAAYLMKSQSLEIVDMALDPYYVSGGIGAVVHKVIYATARLFHMVFRYNLYDTMWLALQKPSVADSQKPG</sequence>
<gene>
    <name evidence="1" type="ORF">METZ01_LOCUS345830</name>
</gene>
<dbReference type="PANTHER" id="PTHR43861">
    <property type="entry name" value="TRANS-ACONITATE 2-METHYLTRANSFERASE-RELATED"/>
    <property type="match status" value="1"/>
</dbReference>
<dbReference type="CDD" id="cd02440">
    <property type="entry name" value="AdoMet_MTases"/>
    <property type="match status" value="1"/>
</dbReference>
<organism evidence="1">
    <name type="scientific">marine metagenome</name>
    <dbReference type="NCBI Taxonomy" id="408172"/>
    <lineage>
        <taxon>unclassified sequences</taxon>
        <taxon>metagenomes</taxon>
        <taxon>ecological metagenomes</taxon>
    </lineage>
</organism>
<dbReference type="Gene3D" id="3.40.50.150">
    <property type="entry name" value="Vaccinia Virus protein VP39"/>
    <property type="match status" value="1"/>
</dbReference>
<dbReference type="SUPFAM" id="SSF53335">
    <property type="entry name" value="S-adenosyl-L-methionine-dependent methyltransferases"/>
    <property type="match status" value="1"/>
</dbReference>
<feature type="non-terminal residue" evidence="1">
    <location>
        <position position="1"/>
    </location>
</feature>
<dbReference type="AlphaFoldDB" id="A0A382R5K2"/>
<protein>
    <recommendedName>
        <fullName evidence="2">Methyltransferase type 11 domain-containing protein</fullName>
    </recommendedName>
</protein>
<name>A0A382R5K2_9ZZZZ</name>
<dbReference type="EMBL" id="UINC01119274">
    <property type="protein sequence ID" value="SVC92976.1"/>
    <property type="molecule type" value="Genomic_DNA"/>
</dbReference>
<proteinExistence type="predicted"/>